<dbReference type="RefSeq" id="XP_003149006.1">
    <property type="nucleotide sequence ID" value="XM_003148958.1"/>
</dbReference>
<keyword evidence="3" id="KW-1185">Reference proteome</keyword>
<evidence type="ECO:0000313" key="4">
    <source>
        <dbReference type="WBParaSite" id="EN70_5171"/>
    </source>
</evidence>
<feature type="region of interest" description="Disordered" evidence="1">
    <location>
        <begin position="227"/>
        <end position="276"/>
    </location>
</feature>
<reference evidence="4" key="2">
    <citation type="submission" date="2016-11" db="UniProtKB">
        <authorList>
            <consortium name="WormBaseParasite"/>
        </authorList>
    </citation>
    <scope>IDENTIFICATION</scope>
</reference>
<protein>
    <submittedName>
        <fullName evidence="4">WH2 domain-containing protein</fullName>
    </submittedName>
</protein>
<evidence type="ECO:0000256" key="1">
    <source>
        <dbReference type="SAM" id="MobiDB-lite"/>
    </source>
</evidence>
<dbReference type="SUPFAM" id="SSF101447">
    <property type="entry name" value="Formin homology 2 domain (FH2 domain)"/>
    <property type="match status" value="1"/>
</dbReference>
<feature type="compositionally biased region" description="Pro residues" evidence="1">
    <location>
        <begin position="43"/>
        <end position="56"/>
    </location>
</feature>
<dbReference type="CTD" id="9950922"/>
<reference evidence="2 3" key="1">
    <citation type="submission" date="2012-04" db="EMBL/GenBank/DDBJ databases">
        <title>The Genome Sequence of Loa loa.</title>
        <authorList>
            <consortium name="The Broad Institute Genome Sequencing Platform"/>
            <consortium name="Broad Institute Genome Sequencing Center for Infectious Disease"/>
            <person name="Nutman T.B."/>
            <person name="Fink D.L."/>
            <person name="Russ C."/>
            <person name="Young S."/>
            <person name="Zeng Q."/>
            <person name="Gargeya S."/>
            <person name="Alvarado L."/>
            <person name="Berlin A."/>
            <person name="Chapman S.B."/>
            <person name="Chen Z."/>
            <person name="Freedman E."/>
            <person name="Gellesch M."/>
            <person name="Goldberg J."/>
            <person name="Griggs A."/>
            <person name="Gujja S."/>
            <person name="Heilman E.R."/>
            <person name="Heiman D."/>
            <person name="Howarth C."/>
            <person name="Mehta T."/>
            <person name="Neiman D."/>
            <person name="Pearson M."/>
            <person name="Roberts A."/>
            <person name="Saif S."/>
            <person name="Shea T."/>
            <person name="Shenoy N."/>
            <person name="Sisk P."/>
            <person name="Stolte C."/>
            <person name="Sykes S."/>
            <person name="White J."/>
            <person name="Yandava C."/>
            <person name="Haas B."/>
            <person name="Henn M.R."/>
            <person name="Nusbaum C."/>
            <person name="Birren B."/>
        </authorList>
    </citation>
    <scope>NUCLEOTIDE SEQUENCE [LARGE SCALE GENOMIC DNA]</scope>
</reference>
<dbReference type="Proteomes" id="UP000095285">
    <property type="component" value="Unassembled WGS sequence"/>
</dbReference>
<dbReference type="KEGG" id="loa:LOAG_13452"/>
<sequence length="276" mass="30301">MVDRELAMKLAERFNKLSLDMDDPTLFSAEGSQVQQQIVIPELSPPPPPPPPPPPLQQQTPPFGAIPDSEWIDMDKLIGQTLHSLEVTSRKTPNNVLSSMDYAQKPLKKPSGSMNAVDTLLQVQTINHSDINETNDSSSLSPKCTAPIIPIVHHKNSHEQSKKIVSNDPILQKERDELEAKLAKQRQKKPTIPMEAESAAPFTLIGINAAEESRIASGTEKSELISLTNPLPPPVLPKNTSADLNLTESQWKDSRKPPPISKKPTSSVSFINLSVQ</sequence>
<dbReference type="WBParaSite" id="EN70_5171">
    <property type="protein sequence ID" value="EN70_5171"/>
    <property type="gene ID" value="EN70_5171"/>
</dbReference>
<organism evidence="3 4">
    <name type="scientific">Loa loa</name>
    <name type="common">Eye worm</name>
    <name type="synonym">Filaria loa</name>
    <dbReference type="NCBI Taxonomy" id="7209"/>
    <lineage>
        <taxon>Eukaryota</taxon>
        <taxon>Metazoa</taxon>
        <taxon>Ecdysozoa</taxon>
        <taxon>Nematoda</taxon>
        <taxon>Chromadorea</taxon>
        <taxon>Rhabditida</taxon>
        <taxon>Spirurina</taxon>
        <taxon>Spiruromorpha</taxon>
        <taxon>Filarioidea</taxon>
        <taxon>Onchocercidae</taxon>
        <taxon>Loa</taxon>
    </lineage>
</organism>
<dbReference type="AlphaFoldDB" id="A0A1I7VQP8"/>
<evidence type="ECO:0000313" key="2">
    <source>
        <dbReference type="EMBL" id="EFO15063.1"/>
    </source>
</evidence>
<evidence type="ECO:0000313" key="3">
    <source>
        <dbReference type="Proteomes" id="UP000095285"/>
    </source>
</evidence>
<feature type="compositionally biased region" description="Polar residues" evidence="1">
    <location>
        <begin position="238"/>
        <end position="249"/>
    </location>
</feature>
<dbReference type="GeneID" id="9950922"/>
<dbReference type="EMBL" id="JH712145">
    <property type="protein sequence ID" value="EFO15063.1"/>
    <property type="molecule type" value="Genomic_DNA"/>
</dbReference>
<proteinExistence type="predicted"/>
<feature type="region of interest" description="Disordered" evidence="1">
    <location>
        <begin position="26"/>
        <end position="64"/>
    </location>
</feature>
<accession>A0A1S0TJG5</accession>
<gene>
    <name evidence="2 4" type="ORF">LOAG_13452</name>
</gene>
<name>A0A1I7VQP8_LOALO</name>
<accession>A0A1I7VQP8</accession>
<dbReference type="OrthoDB" id="5867672at2759"/>
<dbReference type="OMA" id="NEWIDMD"/>